<keyword evidence="2" id="KW-1185">Reference proteome</keyword>
<evidence type="ECO:0000313" key="1">
    <source>
        <dbReference type="EMBL" id="KAJ1217374.1"/>
    </source>
</evidence>
<dbReference type="Proteomes" id="UP001066276">
    <property type="component" value="Chromosome 1_1"/>
</dbReference>
<dbReference type="AlphaFoldDB" id="A0AAV7WZT9"/>
<reference evidence="1" key="1">
    <citation type="journal article" date="2022" name="bioRxiv">
        <title>Sequencing and chromosome-scale assembly of the giantPleurodeles waltlgenome.</title>
        <authorList>
            <person name="Brown T."/>
            <person name="Elewa A."/>
            <person name="Iarovenko S."/>
            <person name="Subramanian E."/>
            <person name="Araus A.J."/>
            <person name="Petzold A."/>
            <person name="Susuki M."/>
            <person name="Suzuki K.-i.T."/>
            <person name="Hayashi T."/>
            <person name="Toyoda A."/>
            <person name="Oliveira C."/>
            <person name="Osipova E."/>
            <person name="Leigh N.D."/>
            <person name="Simon A."/>
            <person name="Yun M.H."/>
        </authorList>
    </citation>
    <scope>NUCLEOTIDE SEQUENCE</scope>
    <source>
        <strain evidence="1">20211129_DDA</strain>
        <tissue evidence="1">Liver</tissue>
    </source>
</reference>
<name>A0AAV7WZT9_PLEWA</name>
<accession>A0AAV7WZT9</accession>
<proteinExistence type="predicted"/>
<protein>
    <submittedName>
        <fullName evidence="1">Uncharacterized protein</fullName>
    </submittedName>
</protein>
<gene>
    <name evidence="1" type="ORF">NDU88_004968</name>
</gene>
<dbReference type="EMBL" id="JANPWB010000001">
    <property type="protein sequence ID" value="KAJ1217374.1"/>
    <property type="molecule type" value="Genomic_DNA"/>
</dbReference>
<sequence>MLRLRVNDPPLAHDITAGLRYYKKSTPNEACVCSLLKGLCPEPQIAPCRWPLLAHEILPYPGLCPEPQIAPCIWPLLAHEILHWAVP</sequence>
<comment type="caution">
    <text evidence="1">The sequence shown here is derived from an EMBL/GenBank/DDBJ whole genome shotgun (WGS) entry which is preliminary data.</text>
</comment>
<organism evidence="1 2">
    <name type="scientific">Pleurodeles waltl</name>
    <name type="common">Iberian ribbed newt</name>
    <dbReference type="NCBI Taxonomy" id="8319"/>
    <lineage>
        <taxon>Eukaryota</taxon>
        <taxon>Metazoa</taxon>
        <taxon>Chordata</taxon>
        <taxon>Craniata</taxon>
        <taxon>Vertebrata</taxon>
        <taxon>Euteleostomi</taxon>
        <taxon>Amphibia</taxon>
        <taxon>Batrachia</taxon>
        <taxon>Caudata</taxon>
        <taxon>Salamandroidea</taxon>
        <taxon>Salamandridae</taxon>
        <taxon>Pleurodelinae</taxon>
        <taxon>Pleurodeles</taxon>
    </lineage>
</organism>
<evidence type="ECO:0000313" key="2">
    <source>
        <dbReference type="Proteomes" id="UP001066276"/>
    </source>
</evidence>